<feature type="chain" id="PRO_5045370982" description="Porin" evidence="1">
    <location>
        <begin position="21"/>
        <end position="315"/>
    </location>
</feature>
<feature type="signal peptide" evidence="1">
    <location>
        <begin position="1"/>
        <end position="20"/>
    </location>
</feature>
<reference evidence="2 3" key="1">
    <citation type="submission" date="2022-01" db="EMBL/GenBank/DDBJ databases">
        <title>Whole genome-based taxonomy of the Shewanellaceae.</title>
        <authorList>
            <person name="Martin-Rodriguez A.J."/>
        </authorList>
    </citation>
    <scope>NUCLEOTIDE SEQUENCE [LARGE SCALE GENOMIC DNA]</scope>
    <source>
        <strain evidence="2 3">DSM 17177</strain>
    </source>
</reference>
<evidence type="ECO:0008006" key="4">
    <source>
        <dbReference type="Google" id="ProtNLM"/>
    </source>
</evidence>
<evidence type="ECO:0000313" key="2">
    <source>
        <dbReference type="EMBL" id="MCL1125151.1"/>
    </source>
</evidence>
<sequence length="315" mass="36120">MKRTTAIAILLSLTSSAVIAADDNNYKHDIQAYYSSSSEDFSYGRYGLSQRSYFGGDGVDQSSVPYTLSGELSQKTNFGTHYAGFNGNGKDYHVDLEYVFDSKIFIAAKYYKTELKDYEVNGYFSLGDYDDFYGMDIDRNFTVQDYKSDGYIGAIGYYFNPTSSLYLDYRRGNLKNYRTILTTDDLELKTTTDNFGIGVNSFVEFVSTTGLYMVAKYTYTSYDEEHTGYDITYNDSINNLDLALDWYLTQSFSIGGKYHTDDNDYDDDDSDNDYSVTAAYFWRMTDIFSTRFEVTKQLEPRLDGVYGRFSVDARF</sequence>
<evidence type="ECO:0000313" key="3">
    <source>
        <dbReference type="Proteomes" id="UP001203423"/>
    </source>
</evidence>
<comment type="caution">
    <text evidence="2">The sequence shown here is derived from an EMBL/GenBank/DDBJ whole genome shotgun (WGS) entry which is preliminary data.</text>
</comment>
<name>A0ABT0LDE6_9GAMM</name>
<protein>
    <recommendedName>
        <fullName evidence="4">Porin</fullName>
    </recommendedName>
</protein>
<dbReference type="EMBL" id="JAKIKS010000041">
    <property type="protein sequence ID" value="MCL1125151.1"/>
    <property type="molecule type" value="Genomic_DNA"/>
</dbReference>
<accession>A0ABT0LDE6</accession>
<dbReference type="Proteomes" id="UP001203423">
    <property type="component" value="Unassembled WGS sequence"/>
</dbReference>
<dbReference type="RefSeq" id="WP_248940442.1">
    <property type="nucleotide sequence ID" value="NZ_JAKIKS010000041.1"/>
</dbReference>
<evidence type="ECO:0000256" key="1">
    <source>
        <dbReference type="SAM" id="SignalP"/>
    </source>
</evidence>
<proteinExistence type="predicted"/>
<keyword evidence="3" id="KW-1185">Reference proteome</keyword>
<keyword evidence="1" id="KW-0732">Signal</keyword>
<gene>
    <name evidence="2" type="ORF">L2764_11870</name>
</gene>
<organism evidence="2 3">
    <name type="scientific">Shewanella surugensis</name>
    <dbReference type="NCBI Taxonomy" id="212020"/>
    <lineage>
        <taxon>Bacteria</taxon>
        <taxon>Pseudomonadati</taxon>
        <taxon>Pseudomonadota</taxon>
        <taxon>Gammaproteobacteria</taxon>
        <taxon>Alteromonadales</taxon>
        <taxon>Shewanellaceae</taxon>
        <taxon>Shewanella</taxon>
    </lineage>
</organism>